<sequence length="715" mass="79333">MHFARLKPEQKRALHKLGVRTIRGLLYHLPARYEAAGPSGTILGASPGAEVTLYGTVRKPDVRKTWKSRRPVAEAYLEDATGRIKMMWFSQPYIAKTLHDGMHVKVMGRVGGTGAKKYLANPTIERSLISPEEAHDNLFIAASSDTATDSSMSPVYPESRGVSSLWLTHAVKKVFAVLVHEKMPDPIPPDILARYNLPSLSTALVWVHTPRRPRDAAAARKRFAFEEVFALQLAMQRRRAATLREKALPVKVNRAALKSFVASFPFPPTAAQMRTIDDIVKDFEKPHPMMRLLEGDVGSGKTAVAAATSYLVATSTPPGREAGTLQVAYMCPTEILAKQHFSTFISYFKDHPISIGLITGSETRKFPSKVRYEESAKISKAQFRKWVVNGEIPIVIGTHALIEKTLSFKHLAYAIVDEQHRFGTIHRQKLVKKNNVSPHLLSMTATPIPRTLALTIYGDLDLSLLDEMPTGRKPIITEVVGRDRRKYAYERVKKELAAGHQAYVVCPRIDEPDPAKQFALQAKSVKAEAARLKKDVFKNATIGILHSKMTPVDKEKTMRAFEHGELQILVATSVVEVGVNVLNATVILIEGAERFGLAQLHQLRGRVIRSTHQSYCFVLPETLGPATRERMKALAQAKNGFELAEYDLTLRGAGELAGGHQWGVSDIAMEALKNIKMVEAARKEAQEMIARDPELKNNSALATRVASADREVHLE</sequence>
<dbReference type="AlphaFoldDB" id="A0A1F6EEU0"/>
<feature type="domain" description="Helicase C-terminal" evidence="9">
    <location>
        <begin position="484"/>
        <end position="649"/>
    </location>
</feature>
<comment type="caution">
    <text evidence="10">The sequence shown here is derived from an EMBL/GenBank/DDBJ whole genome shotgun (WGS) entry which is preliminary data.</text>
</comment>
<keyword evidence="1" id="KW-0547">Nucleotide-binding</keyword>
<evidence type="ECO:0000256" key="3">
    <source>
        <dbReference type="ARBA" id="ARBA00022801"/>
    </source>
</evidence>
<dbReference type="GO" id="GO:0005524">
    <property type="term" value="F:ATP binding"/>
    <property type="evidence" value="ECO:0007669"/>
    <property type="project" value="UniProtKB-KW"/>
</dbReference>
<dbReference type="SUPFAM" id="SSF50249">
    <property type="entry name" value="Nucleic acid-binding proteins"/>
    <property type="match status" value="1"/>
</dbReference>
<dbReference type="InterPro" id="IPR011545">
    <property type="entry name" value="DEAD/DEAH_box_helicase_dom"/>
</dbReference>
<dbReference type="Pfam" id="PF00270">
    <property type="entry name" value="DEAD"/>
    <property type="match status" value="1"/>
</dbReference>
<evidence type="ECO:0000256" key="5">
    <source>
        <dbReference type="ARBA" id="ARBA00022840"/>
    </source>
</evidence>
<dbReference type="PROSITE" id="PS51192">
    <property type="entry name" value="HELICASE_ATP_BIND_1"/>
    <property type="match status" value="1"/>
</dbReference>
<keyword evidence="3" id="KW-0378">Hydrolase</keyword>
<dbReference type="EMBL" id="MFLS01000021">
    <property type="protein sequence ID" value="OGG72166.1"/>
    <property type="molecule type" value="Genomic_DNA"/>
</dbReference>
<evidence type="ECO:0000256" key="4">
    <source>
        <dbReference type="ARBA" id="ARBA00022806"/>
    </source>
</evidence>
<dbReference type="InterPro" id="IPR012340">
    <property type="entry name" value="NA-bd_OB-fold"/>
</dbReference>
<keyword evidence="7" id="KW-0234">DNA repair</keyword>
<proteinExistence type="predicted"/>
<evidence type="ECO:0000256" key="2">
    <source>
        <dbReference type="ARBA" id="ARBA00022763"/>
    </source>
</evidence>
<dbReference type="GO" id="GO:0006281">
    <property type="term" value="P:DNA repair"/>
    <property type="evidence" value="ECO:0007669"/>
    <property type="project" value="UniProtKB-KW"/>
</dbReference>
<keyword evidence="4" id="KW-0347">Helicase</keyword>
<dbReference type="Pfam" id="PF17191">
    <property type="entry name" value="RecG_wedge"/>
    <property type="match status" value="1"/>
</dbReference>
<dbReference type="PANTHER" id="PTHR47964:SF1">
    <property type="entry name" value="ATP-DEPENDENT DNA HELICASE HOMOLOG RECG, CHLOROPLASTIC"/>
    <property type="match status" value="1"/>
</dbReference>
<dbReference type="PANTHER" id="PTHR47964">
    <property type="entry name" value="ATP-DEPENDENT DNA HELICASE HOMOLOG RECG, CHLOROPLASTIC"/>
    <property type="match status" value="1"/>
</dbReference>
<dbReference type="PROSITE" id="PS51194">
    <property type="entry name" value="HELICASE_CTER"/>
    <property type="match status" value="1"/>
</dbReference>
<dbReference type="InterPro" id="IPR001650">
    <property type="entry name" value="Helicase_C-like"/>
</dbReference>
<dbReference type="Gene3D" id="3.40.50.300">
    <property type="entry name" value="P-loop containing nucleotide triphosphate hydrolases"/>
    <property type="match status" value="2"/>
</dbReference>
<dbReference type="SMART" id="SM00487">
    <property type="entry name" value="DEXDc"/>
    <property type="match status" value="1"/>
</dbReference>
<gene>
    <name evidence="10" type="ORF">A3E65_02220</name>
</gene>
<dbReference type="SUPFAM" id="SSF52540">
    <property type="entry name" value="P-loop containing nucleoside triphosphate hydrolases"/>
    <property type="match status" value="2"/>
</dbReference>
<organism evidence="10 11">
    <name type="scientific">Candidatus Kaiserbacteria bacterium RIFCSPHIGHO2_12_FULL_56_13</name>
    <dbReference type="NCBI Taxonomy" id="1798505"/>
    <lineage>
        <taxon>Bacteria</taxon>
        <taxon>Candidatus Kaiseribacteriota</taxon>
    </lineage>
</organism>
<dbReference type="Gene3D" id="2.40.50.140">
    <property type="entry name" value="Nucleic acid-binding proteins"/>
    <property type="match status" value="1"/>
</dbReference>
<name>A0A1F6EEU0_9BACT</name>
<keyword evidence="5" id="KW-0067">ATP-binding</keyword>
<evidence type="ECO:0000256" key="7">
    <source>
        <dbReference type="ARBA" id="ARBA00023204"/>
    </source>
</evidence>
<dbReference type="InterPro" id="IPR047112">
    <property type="entry name" value="RecG/Mfd"/>
</dbReference>
<dbReference type="CDD" id="cd04488">
    <property type="entry name" value="RecG_wedge_OBF"/>
    <property type="match status" value="1"/>
</dbReference>
<evidence type="ECO:0000259" key="8">
    <source>
        <dbReference type="PROSITE" id="PS51192"/>
    </source>
</evidence>
<dbReference type="GO" id="GO:0003678">
    <property type="term" value="F:DNA helicase activity"/>
    <property type="evidence" value="ECO:0007669"/>
    <property type="project" value="TreeGrafter"/>
</dbReference>
<reference evidence="10 11" key="1">
    <citation type="journal article" date="2016" name="Nat. Commun.">
        <title>Thousands of microbial genomes shed light on interconnected biogeochemical processes in an aquifer system.</title>
        <authorList>
            <person name="Anantharaman K."/>
            <person name="Brown C.T."/>
            <person name="Hug L.A."/>
            <person name="Sharon I."/>
            <person name="Castelle C.J."/>
            <person name="Probst A.J."/>
            <person name="Thomas B.C."/>
            <person name="Singh A."/>
            <person name="Wilkins M.J."/>
            <person name="Karaoz U."/>
            <person name="Brodie E.L."/>
            <person name="Williams K.H."/>
            <person name="Hubbard S.S."/>
            <person name="Banfield J.F."/>
        </authorList>
    </citation>
    <scope>NUCLEOTIDE SEQUENCE [LARGE SCALE GENOMIC DNA]</scope>
</reference>
<evidence type="ECO:0000259" key="9">
    <source>
        <dbReference type="PROSITE" id="PS51194"/>
    </source>
</evidence>
<keyword evidence="2" id="KW-0227">DNA damage</keyword>
<evidence type="ECO:0000313" key="10">
    <source>
        <dbReference type="EMBL" id="OGG72166.1"/>
    </source>
</evidence>
<dbReference type="GO" id="GO:0003677">
    <property type="term" value="F:DNA binding"/>
    <property type="evidence" value="ECO:0007669"/>
    <property type="project" value="UniProtKB-KW"/>
</dbReference>
<evidence type="ECO:0000256" key="6">
    <source>
        <dbReference type="ARBA" id="ARBA00023125"/>
    </source>
</evidence>
<evidence type="ECO:0000313" key="11">
    <source>
        <dbReference type="Proteomes" id="UP000178392"/>
    </source>
</evidence>
<dbReference type="SMART" id="SM00490">
    <property type="entry name" value="HELICc"/>
    <property type="match status" value="1"/>
</dbReference>
<dbReference type="InterPro" id="IPR027417">
    <property type="entry name" value="P-loop_NTPase"/>
</dbReference>
<keyword evidence="6" id="KW-0238">DNA-binding</keyword>
<dbReference type="Proteomes" id="UP000178392">
    <property type="component" value="Unassembled WGS sequence"/>
</dbReference>
<dbReference type="Pfam" id="PF00271">
    <property type="entry name" value="Helicase_C"/>
    <property type="match status" value="1"/>
</dbReference>
<feature type="domain" description="Helicase ATP-binding" evidence="8">
    <location>
        <begin position="282"/>
        <end position="465"/>
    </location>
</feature>
<dbReference type="GO" id="GO:0016787">
    <property type="term" value="F:hydrolase activity"/>
    <property type="evidence" value="ECO:0007669"/>
    <property type="project" value="UniProtKB-KW"/>
</dbReference>
<accession>A0A1F6EEU0</accession>
<dbReference type="InterPro" id="IPR014001">
    <property type="entry name" value="Helicase_ATP-bd"/>
</dbReference>
<protein>
    <submittedName>
        <fullName evidence="10">Uncharacterized protein</fullName>
    </submittedName>
</protein>
<dbReference type="InterPro" id="IPR033454">
    <property type="entry name" value="RecG_wedge"/>
</dbReference>
<evidence type="ECO:0000256" key="1">
    <source>
        <dbReference type="ARBA" id="ARBA00022741"/>
    </source>
</evidence>